<dbReference type="EMBL" id="AAOH01000002">
    <property type="protein sequence ID" value="EAR29878.1"/>
    <property type="molecule type" value="Genomic_DNA"/>
</dbReference>
<evidence type="ECO:0000256" key="7">
    <source>
        <dbReference type="ARBA" id="ARBA00022989"/>
    </source>
</evidence>
<dbReference type="Proteomes" id="UP000006201">
    <property type="component" value="Unassembled WGS sequence"/>
</dbReference>
<feature type="transmembrane region" description="Helical" evidence="9">
    <location>
        <begin position="135"/>
        <end position="158"/>
    </location>
</feature>
<reference evidence="12 13" key="1">
    <citation type="submission" date="2006-02" db="EMBL/GenBank/DDBJ databases">
        <authorList>
            <person name="Moran M.A."/>
            <person name="Kjelleberg S."/>
            <person name="Egan S."/>
            <person name="Saunders N."/>
            <person name="Thomas T."/>
            <person name="Ferriera S."/>
            <person name="Johnson J."/>
            <person name="Kravitz S."/>
            <person name="Halpern A."/>
            <person name="Remington K."/>
            <person name="Beeson K."/>
            <person name="Tran B."/>
            <person name="Rogers Y.-H."/>
            <person name="Friedman R."/>
            <person name="Venter J.C."/>
        </authorList>
    </citation>
    <scope>NUCLEOTIDE SEQUENCE [LARGE SCALE GENOMIC DNA]</scope>
    <source>
        <strain evidence="12 13">D2</strain>
    </source>
</reference>
<evidence type="ECO:0000256" key="5">
    <source>
        <dbReference type="ARBA" id="ARBA00022692"/>
    </source>
</evidence>
<feature type="transmembrane region" description="Helical" evidence="9">
    <location>
        <begin position="97"/>
        <end position="115"/>
    </location>
</feature>
<dbReference type="GO" id="GO:0006508">
    <property type="term" value="P:proteolysis"/>
    <property type="evidence" value="ECO:0007669"/>
    <property type="project" value="InterPro"/>
</dbReference>
<evidence type="ECO:0000259" key="10">
    <source>
        <dbReference type="Pfam" id="PF01694"/>
    </source>
</evidence>
<proteinExistence type="inferred from homology"/>
<feature type="transmembrane region" description="Helical" evidence="9">
    <location>
        <begin position="226"/>
        <end position="243"/>
    </location>
</feature>
<dbReference type="HOGENOM" id="CLU_058989_0_0_6"/>
<evidence type="ECO:0000256" key="9">
    <source>
        <dbReference type="SAM" id="Phobius"/>
    </source>
</evidence>
<keyword evidence="13" id="KW-1185">Reference proteome</keyword>
<keyword evidence="6" id="KW-0378">Hydrolase</keyword>
<dbReference type="InterPro" id="IPR038236">
    <property type="entry name" value="GlpG_N_sf"/>
</dbReference>
<evidence type="ECO:0000256" key="4">
    <source>
        <dbReference type="ARBA" id="ARBA00022519"/>
    </source>
</evidence>
<dbReference type="InterPro" id="IPR022732">
    <property type="entry name" value="Peptidase_S54_GlpG_N"/>
</dbReference>
<evidence type="ECO:0000256" key="1">
    <source>
        <dbReference type="ARBA" id="ARBA00004141"/>
    </source>
</evidence>
<feature type="domain" description="Peptidase S54 GlpG peptidase N-terminal" evidence="11">
    <location>
        <begin position="1"/>
        <end position="84"/>
    </location>
</feature>
<evidence type="ECO:0000313" key="13">
    <source>
        <dbReference type="Proteomes" id="UP000006201"/>
    </source>
</evidence>
<gene>
    <name evidence="12" type="ORF">PTD2_13699</name>
</gene>
<feature type="transmembrane region" description="Helical" evidence="9">
    <location>
        <begin position="249"/>
        <end position="267"/>
    </location>
</feature>
<evidence type="ECO:0000256" key="6">
    <source>
        <dbReference type="ARBA" id="ARBA00022801"/>
    </source>
</evidence>
<dbReference type="NCBIfam" id="TIGR04239">
    <property type="entry name" value="rhombo_GlpG"/>
    <property type="match status" value="1"/>
</dbReference>
<name>A4C7C4_9GAMM</name>
<keyword evidence="4" id="KW-0997">Cell inner membrane</keyword>
<feature type="transmembrane region" description="Helical" evidence="9">
    <location>
        <begin position="170"/>
        <end position="189"/>
    </location>
</feature>
<dbReference type="InterPro" id="IPR035952">
    <property type="entry name" value="Rhomboid-like_sf"/>
</dbReference>
<dbReference type="SUPFAM" id="SSF144091">
    <property type="entry name" value="Rhomboid-like"/>
    <property type="match status" value="1"/>
</dbReference>
<keyword evidence="5 9" id="KW-0812">Transmembrane</keyword>
<feature type="transmembrane region" description="Helical" evidence="9">
    <location>
        <begin position="195"/>
        <end position="214"/>
    </location>
</feature>
<evidence type="ECO:0000259" key="11">
    <source>
        <dbReference type="Pfam" id="PF12122"/>
    </source>
</evidence>
<dbReference type="PANTHER" id="PTHR43731:SF14">
    <property type="entry name" value="PRESENILIN-ASSOCIATED RHOMBOID-LIKE PROTEIN, MITOCHONDRIAL"/>
    <property type="match status" value="1"/>
</dbReference>
<protein>
    <submittedName>
        <fullName evidence="12">Putative GlpG protein</fullName>
    </submittedName>
</protein>
<comment type="caution">
    <text evidence="12">The sequence shown here is derived from an EMBL/GenBank/DDBJ whole genome shotgun (WGS) entry which is preliminary data.</text>
</comment>
<dbReference type="GO" id="GO:0004252">
    <property type="term" value="F:serine-type endopeptidase activity"/>
    <property type="evidence" value="ECO:0007669"/>
    <property type="project" value="InterPro"/>
</dbReference>
<dbReference type="Gene3D" id="1.20.1540.10">
    <property type="entry name" value="Rhomboid-like"/>
    <property type="match status" value="1"/>
</dbReference>
<dbReference type="InterPro" id="IPR050925">
    <property type="entry name" value="Rhomboid_protease_S54"/>
</dbReference>
<dbReference type="Pfam" id="PF12122">
    <property type="entry name" value="Rhomboid_N"/>
    <property type="match status" value="1"/>
</dbReference>
<dbReference type="OrthoDB" id="9778341at2"/>
<evidence type="ECO:0000313" key="12">
    <source>
        <dbReference type="EMBL" id="EAR29878.1"/>
    </source>
</evidence>
<comment type="similarity">
    <text evidence="2">Belongs to the peptidase S54 family.</text>
</comment>
<dbReference type="STRING" id="87626.PTD2_13699"/>
<organism evidence="12 13">
    <name type="scientific">Pseudoalteromonas tunicata D2</name>
    <dbReference type="NCBI Taxonomy" id="87626"/>
    <lineage>
        <taxon>Bacteria</taxon>
        <taxon>Pseudomonadati</taxon>
        <taxon>Pseudomonadota</taxon>
        <taxon>Gammaproteobacteria</taxon>
        <taxon>Alteromonadales</taxon>
        <taxon>Pseudoalteromonadaceae</taxon>
        <taxon>Pseudoalteromonas</taxon>
    </lineage>
</organism>
<dbReference type="PANTHER" id="PTHR43731">
    <property type="entry name" value="RHOMBOID PROTEASE"/>
    <property type="match status" value="1"/>
</dbReference>
<comment type="subcellular location">
    <subcellularLocation>
        <location evidence="1">Membrane</location>
        <topology evidence="1">Multi-pass membrane protein</topology>
    </subcellularLocation>
</comment>
<dbReference type="RefSeq" id="WP_009837751.1">
    <property type="nucleotide sequence ID" value="NZ_AAOH01000002.1"/>
</dbReference>
<dbReference type="InterPro" id="IPR023662">
    <property type="entry name" value="Rhomboid_protease_GlpG"/>
</dbReference>
<evidence type="ECO:0000256" key="8">
    <source>
        <dbReference type="ARBA" id="ARBA00023136"/>
    </source>
</evidence>
<dbReference type="Gene3D" id="3.30.70.2350">
    <property type="match status" value="1"/>
</dbReference>
<dbReference type="AlphaFoldDB" id="A4C7C4"/>
<dbReference type="GO" id="GO:0016020">
    <property type="term" value="C:membrane"/>
    <property type="evidence" value="ECO:0007669"/>
    <property type="project" value="UniProtKB-SubCell"/>
</dbReference>
<dbReference type="InterPro" id="IPR022764">
    <property type="entry name" value="Peptidase_S54_rhomboid_dom"/>
</dbReference>
<accession>A4C7C4</accession>
<keyword evidence="8 9" id="KW-0472">Membrane</keyword>
<keyword evidence="7 9" id="KW-1133">Transmembrane helix</keyword>
<evidence type="ECO:0000256" key="2">
    <source>
        <dbReference type="ARBA" id="ARBA00009045"/>
    </source>
</evidence>
<feature type="domain" description="Peptidase S54 rhomboid" evidence="10">
    <location>
        <begin position="133"/>
        <end position="266"/>
    </location>
</feature>
<dbReference type="eggNOG" id="COG0705">
    <property type="taxonomic scope" value="Bacteria"/>
</dbReference>
<sequence>MILLAELTNPRAAQAFFDYLKTQHITAKLMPKSAQRVEIWVDEAHHAKADVLWHEFEQDSSADKYWSASWDVGTTDSGLAYQGASFDLKARFDALSWLNRSVSLVSVGLYLAFMFGGFNGLFSVLKFNPANPLQWFTPAIIHFSAIHLIFNLMWWMSLGSKIEQALSSRHLVFLFLFTALISNWAQFLLVGDNFGGLSGVVYGLLGFCWIYGYYSKNEQLAVSQPIVGFMLVWLALGFADVLFVSMANWAHLFGLIAGCVAGWALAWQAKK</sequence>
<keyword evidence="3" id="KW-1003">Cell membrane</keyword>
<dbReference type="Pfam" id="PF01694">
    <property type="entry name" value="Rhomboid"/>
    <property type="match status" value="1"/>
</dbReference>
<evidence type="ECO:0000256" key="3">
    <source>
        <dbReference type="ARBA" id="ARBA00022475"/>
    </source>
</evidence>